<dbReference type="PANTHER" id="PTHR12703">
    <property type="entry name" value="TRANSMEMBRANE PROTEIN 33"/>
    <property type="match status" value="1"/>
</dbReference>
<feature type="transmembrane region" description="Helical" evidence="6">
    <location>
        <begin position="102"/>
        <end position="128"/>
    </location>
</feature>
<dbReference type="GO" id="GO:0071786">
    <property type="term" value="P:endoplasmic reticulum tubular network organization"/>
    <property type="evidence" value="ECO:0007669"/>
    <property type="project" value="TreeGrafter"/>
</dbReference>
<comment type="subcellular location">
    <subcellularLocation>
        <location evidence="1">Membrane</location>
        <topology evidence="1">Multi-pass membrane protein</topology>
    </subcellularLocation>
</comment>
<dbReference type="InterPro" id="IPR051645">
    <property type="entry name" value="PER33/POM33_regulator"/>
</dbReference>
<evidence type="ECO:0000313" key="8">
    <source>
        <dbReference type="Proteomes" id="UP001174691"/>
    </source>
</evidence>
<dbReference type="EMBL" id="JANBVN010000226">
    <property type="protein sequence ID" value="KAJ9132025.1"/>
    <property type="molecule type" value="Genomic_DNA"/>
</dbReference>
<evidence type="ECO:0000256" key="2">
    <source>
        <dbReference type="ARBA" id="ARBA00007322"/>
    </source>
</evidence>
<dbReference type="GO" id="GO:0016020">
    <property type="term" value="C:membrane"/>
    <property type="evidence" value="ECO:0007669"/>
    <property type="project" value="UniProtKB-SubCell"/>
</dbReference>
<evidence type="ECO:0000256" key="3">
    <source>
        <dbReference type="ARBA" id="ARBA00022692"/>
    </source>
</evidence>
<dbReference type="InterPro" id="IPR005344">
    <property type="entry name" value="TMEM33/Pom33"/>
</dbReference>
<accession>A0AA38R303</accession>
<comment type="similarity">
    <text evidence="2">Belongs to the PER33/POM33 family.</text>
</comment>
<dbReference type="AlphaFoldDB" id="A0AA38R303"/>
<dbReference type="Proteomes" id="UP001174691">
    <property type="component" value="Unassembled WGS sequence"/>
</dbReference>
<dbReference type="PANTHER" id="PTHR12703:SF4">
    <property type="entry name" value="TRANSMEMBRANE PROTEIN 33"/>
    <property type="match status" value="1"/>
</dbReference>
<evidence type="ECO:0000256" key="4">
    <source>
        <dbReference type="ARBA" id="ARBA00022989"/>
    </source>
</evidence>
<gene>
    <name evidence="7" type="ORF">NKR19_g9439</name>
</gene>
<sequence length="288" mass="32068">MAPPPPADLPLGQRVAKLAQTLQFAWFVGHLTLIVSTFRYSLSWLRMNYYTRTAQFSYRITFIAAAVTYGIVVYKTWRARAKTGAKQPGGVLGYLSDENIQYLAMALVWLFMPQYPLAMLPYCIYSVFHVATYTRANLIPTIIPPKVVTPAGASSPNSKATYAQHPISDAIGSFVKTYYDMSMSIVSSLEILLWVRLLFSVILFQRRSWILIAIYTAFLRARFAQSSHVQNSFGQIEARIDNLVGAQGTPPAARQVWEGVKGGARQFHAATDVNKYVNGAAVPPKKTS</sequence>
<evidence type="ECO:0000313" key="7">
    <source>
        <dbReference type="EMBL" id="KAJ9132025.1"/>
    </source>
</evidence>
<protein>
    <submittedName>
        <fullName evidence="7">Nucleoporin POM33</fullName>
    </submittedName>
</protein>
<name>A0AA38R303_9PEZI</name>
<comment type="caution">
    <text evidence="7">The sequence shown here is derived from an EMBL/GenBank/DDBJ whole genome shotgun (WGS) entry which is preliminary data.</text>
</comment>
<evidence type="ECO:0000256" key="6">
    <source>
        <dbReference type="SAM" id="Phobius"/>
    </source>
</evidence>
<keyword evidence="5 6" id="KW-0472">Membrane</keyword>
<dbReference type="GO" id="GO:0005783">
    <property type="term" value="C:endoplasmic reticulum"/>
    <property type="evidence" value="ECO:0007669"/>
    <property type="project" value="TreeGrafter"/>
</dbReference>
<keyword evidence="8" id="KW-1185">Reference proteome</keyword>
<dbReference type="GO" id="GO:0061024">
    <property type="term" value="P:membrane organization"/>
    <property type="evidence" value="ECO:0007669"/>
    <property type="project" value="TreeGrafter"/>
</dbReference>
<dbReference type="Pfam" id="PF03661">
    <property type="entry name" value="TMEM33_Pom33"/>
    <property type="match status" value="1"/>
</dbReference>
<reference evidence="7" key="1">
    <citation type="submission" date="2022-07" db="EMBL/GenBank/DDBJ databases">
        <title>Fungi with potential for degradation of polypropylene.</title>
        <authorList>
            <person name="Gostincar C."/>
        </authorList>
    </citation>
    <scope>NUCLEOTIDE SEQUENCE</scope>
    <source>
        <strain evidence="7">EXF-13287</strain>
    </source>
</reference>
<evidence type="ECO:0000256" key="1">
    <source>
        <dbReference type="ARBA" id="ARBA00004141"/>
    </source>
</evidence>
<keyword evidence="3 6" id="KW-0812">Transmembrane</keyword>
<feature type="transmembrane region" description="Helical" evidence="6">
    <location>
        <begin position="24"/>
        <end position="44"/>
    </location>
</feature>
<evidence type="ECO:0000256" key="5">
    <source>
        <dbReference type="ARBA" id="ARBA00023136"/>
    </source>
</evidence>
<proteinExistence type="inferred from homology"/>
<keyword evidence="4 6" id="KW-1133">Transmembrane helix</keyword>
<feature type="transmembrane region" description="Helical" evidence="6">
    <location>
        <begin position="56"/>
        <end position="77"/>
    </location>
</feature>
<organism evidence="7 8">
    <name type="scientific">Coniochaeta hoffmannii</name>
    <dbReference type="NCBI Taxonomy" id="91930"/>
    <lineage>
        <taxon>Eukaryota</taxon>
        <taxon>Fungi</taxon>
        <taxon>Dikarya</taxon>
        <taxon>Ascomycota</taxon>
        <taxon>Pezizomycotina</taxon>
        <taxon>Sordariomycetes</taxon>
        <taxon>Sordariomycetidae</taxon>
        <taxon>Coniochaetales</taxon>
        <taxon>Coniochaetaceae</taxon>
        <taxon>Coniochaeta</taxon>
    </lineage>
</organism>